<evidence type="ECO:0000313" key="2">
    <source>
        <dbReference type="EMBL" id="EGG22761.1"/>
    </source>
</evidence>
<evidence type="ECO:0000256" key="1">
    <source>
        <dbReference type="SAM" id="SignalP"/>
    </source>
</evidence>
<dbReference type="GeneID" id="14875608"/>
<name>F4PMB1_CACFS</name>
<proteinExistence type="predicted"/>
<dbReference type="EMBL" id="GL883008">
    <property type="protein sequence ID" value="EGG22761.1"/>
    <property type="molecule type" value="Genomic_DNA"/>
</dbReference>
<dbReference type="Proteomes" id="UP000007797">
    <property type="component" value="Unassembled WGS sequence"/>
</dbReference>
<dbReference type="AlphaFoldDB" id="F4PMB1"/>
<keyword evidence="3" id="KW-1185">Reference proteome</keyword>
<evidence type="ECO:0000313" key="3">
    <source>
        <dbReference type="Proteomes" id="UP000007797"/>
    </source>
</evidence>
<dbReference type="RefSeq" id="XP_004360612.1">
    <property type="nucleotide sequence ID" value="XM_004360555.1"/>
</dbReference>
<feature type="signal peptide" evidence="1">
    <location>
        <begin position="1"/>
        <end position="21"/>
    </location>
</feature>
<feature type="chain" id="PRO_5003313181" evidence="1">
    <location>
        <begin position="22"/>
        <end position="163"/>
    </location>
</feature>
<accession>F4PMB1</accession>
<sequence>MSKSVLLLTIVLLLSVHAIMADDILTRFSEQHLTASECPLIKNQWLCYFSQLCTWYSGKCHAIRDAEQKSEETMPEGDIPEELTREITEPKEQDQVGADWGCPYFKDPAACWLQWHHCHWQGGKGISVDCKLIIIIACLASIESQDNIKVKEEWVFKKRRVYP</sequence>
<keyword evidence="1" id="KW-0732">Signal</keyword>
<reference evidence="3" key="1">
    <citation type="journal article" date="2011" name="Genome Res.">
        <title>Phylogeny-wide analysis of social amoeba genomes highlights ancient origins for complex intercellular communication.</title>
        <authorList>
            <person name="Heidel A.J."/>
            <person name="Lawal H.M."/>
            <person name="Felder M."/>
            <person name="Schilde C."/>
            <person name="Helps N.R."/>
            <person name="Tunggal B."/>
            <person name="Rivero F."/>
            <person name="John U."/>
            <person name="Schleicher M."/>
            <person name="Eichinger L."/>
            <person name="Platzer M."/>
            <person name="Noegel A.A."/>
            <person name="Schaap P."/>
            <person name="Gloeckner G."/>
        </authorList>
    </citation>
    <scope>NUCLEOTIDE SEQUENCE [LARGE SCALE GENOMIC DNA]</scope>
    <source>
        <strain evidence="3">SH3</strain>
    </source>
</reference>
<dbReference type="KEGG" id="dfa:DFA_04891"/>
<protein>
    <submittedName>
        <fullName evidence="2">Uncharacterized protein</fullName>
    </submittedName>
</protein>
<organism evidence="2 3">
    <name type="scientific">Cavenderia fasciculata</name>
    <name type="common">Slime mold</name>
    <name type="synonym">Dictyostelium fasciculatum</name>
    <dbReference type="NCBI Taxonomy" id="261658"/>
    <lineage>
        <taxon>Eukaryota</taxon>
        <taxon>Amoebozoa</taxon>
        <taxon>Evosea</taxon>
        <taxon>Eumycetozoa</taxon>
        <taxon>Dictyostelia</taxon>
        <taxon>Acytosteliales</taxon>
        <taxon>Cavenderiaceae</taxon>
        <taxon>Cavenderia</taxon>
    </lineage>
</organism>
<gene>
    <name evidence="2" type="ORF">DFA_04891</name>
</gene>